<protein>
    <submittedName>
        <fullName evidence="1">Uncharacterized protein</fullName>
    </submittedName>
</protein>
<name>A0ACB9LFZ8_BAUVA</name>
<dbReference type="EMBL" id="CM039437">
    <property type="protein sequence ID" value="KAI4308555.1"/>
    <property type="molecule type" value="Genomic_DNA"/>
</dbReference>
<evidence type="ECO:0000313" key="2">
    <source>
        <dbReference type="Proteomes" id="UP000828941"/>
    </source>
</evidence>
<organism evidence="1 2">
    <name type="scientific">Bauhinia variegata</name>
    <name type="common">Purple orchid tree</name>
    <name type="synonym">Phanera variegata</name>
    <dbReference type="NCBI Taxonomy" id="167791"/>
    <lineage>
        <taxon>Eukaryota</taxon>
        <taxon>Viridiplantae</taxon>
        <taxon>Streptophyta</taxon>
        <taxon>Embryophyta</taxon>
        <taxon>Tracheophyta</taxon>
        <taxon>Spermatophyta</taxon>
        <taxon>Magnoliopsida</taxon>
        <taxon>eudicotyledons</taxon>
        <taxon>Gunneridae</taxon>
        <taxon>Pentapetalae</taxon>
        <taxon>rosids</taxon>
        <taxon>fabids</taxon>
        <taxon>Fabales</taxon>
        <taxon>Fabaceae</taxon>
        <taxon>Cercidoideae</taxon>
        <taxon>Cercideae</taxon>
        <taxon>Bauhiniinae</taxon>
        <taxon>Bauhinia</taxon>
    </lineage>
</organism>
<gene>
    <name evidence="1" type="ORF">L6164_031614</name>
</gene>
<proteinExistence type="predicted"/>
<comment type="caution">
    <text evidence="1">The sequence shown here is derived from an EMBL/GenBank/DDBJ whole genome shotgun (WGS) entry which is preliminary data.</text>
</comment>
<reference evidence="1 2" key="1">
    <citation type="journal article" date="2022" name="DNA Res.">
        <title>Chromosomal-level genome assembly of the orchid tree Bauhinia variegata (Leguminosae; Cercidoideae) supports the allotetraploid origin hypothesis of Bauhinia.</title>
        <authorList>
            <person name="Zhong Y."/>
            <person name="Chen Y."/>
            <person name="Zheng D."/>
            <person name="Pang J."/>
            <person name="Liu Y."/>
            <person name="Luo S."/>
            <person name="Meng S."/>
            <person name="Qian L."/>
            <person name="Wei D."/>
            <person name="Dai S."/>
            <person name="Zhou R."/>
        </authorList>
    </citation>
    <scope>NUCLEOTIDE SEQUENCE [LARGE SCALE GENOMIC DNA]</scope>
    <source>
        <strain evidence="1">BV-YZ2020</strain>
    </source>
</reference>
<accession>A0ACB9LFZ8</accession>
<evidence type="ECO:0000313" key="1">
    <source>
        <dbReference type="EMBL" id="KAI4308555.1"/>
    </source>
</evidence>
<dbReference type="Proteomes" id="UP000828941">
    <property type="component" value="Chromosome 12"/>
</dbReference>
<sequence length="421" mass="47646">MSSPSYVAVDCHPSTVQYNVEFRSYNDDAWYSVAVVLESEVLRVKYQGFSDEHDNEFDVKGFSSLEQLSEFEGRFRHVSDQLQDNECDTIVEGMTVCASFVFEDNDVRFYDANVDGVKHEEHTLEKGQEVCLCTFVLLWLHGPNAGNITTARVDNICKVRHFMELNPVVASFLIMARKRIEVTSSDSGSISNRVTGMEVVQYSNKSSKSRCRLGFLEGLSKETRCIEWSYAKVCSSEEAEKIVSQLRRLEDSDLGAKENPCMILLGNLDKELAPSTIAEFLLGQTSVLPKVYIYPKMPWETYTTAAIILDSGNSEKKFEKLRAFLCDPNCIIMSSTGRPWAVLKEVVGFEGIKAAIGTLPLFKNVYQKESSGMSKNLKVVYSGTQEFEKASRLRKLYVAFADHQIRLHGRLSLEENLILWR</sequence>
<keyword evidence="2" id="KW-1185">Reference proteome</keyword>